<dbReference type="FunFam" id="3.40.50.300:FF:000901">
    <property type="entry name" value="Chromosome partition protein Smc"/>
    <property type="match status" value="1"/>
</dbReference>
<dbReference type="Pfam" id="PF06470">
    <property type="entry name" value="SMC_hinge"/>
    <property type="match status" value="1"/>
</dbReference>
<dbReference type="GO" id="GO:0005694">
    <property type="term" value="C:chromosome"/>
    <property type="evidence" value="ECO:0007669"/>
    <property type="project" value="InterPro"/>
</dbReference>
<feature type="region of interest" description="Disordered" evidence="8">
    <location>
        <begin position="750"/>
        <end position="772"/>
    </location>
</feature>
<dbReference type="GO" id="GO:0016887">
    <property type="term" value="F:ATP hydrolysis activity"/>
    <property type="evidence" value="ECO:0007669"/>
    <property type="project" value="InterPro"/>
</dbReference>
<dbReference type="FunFam" id="3.40.50.300:FF:000984">
    <property type="entry name" value="Chromosome partition protein Smc"/>
    <property type="match status" value="1"/>
</dbReference>
<dbReference type="GO" id="GO:0005737">
    <property type="term" value="C:cytoplasm"/>
    <property type="evidence" value="ECO:0007669"/>
    <property type="project" value="UniProtKB-SubCell"/>
</dbReference>
<evidence type="ECO:0000256" key="6">
    <source>
        <dbReference type="ARBA" id="ARBA00023125"/>
    </source>
</evidence>
<evidence type="ECO:0000259" key="9">
    <source>
        <dbReference type="SMART" id="SM00968"/>
    </source>
</evidence>
<dbReference type="Gene3D" id="1.10.287.1490">
    <property type="match status" value="1"/>
</dbReference>
<reference evidence="11" key="1">
    <citation type="submission" date="2020-07" db="EMBL/GenBank/DDBJ databases">
        <title>Complete genome sequencing of Clostridia bacterium strain 12CBH8.</title>
        <authorList>
            <person name="Sakamoto M."/>
            <person name="Murakami T."/>
            <person name="Mori H."/>
        </authorList>
    </citation>
    <scope>NUCLEOTIDE SEQUENCE [LARGE SCALE GENOMIC DNA]</scope>
    <source>
        <strain evidence="11">12CBH8</strain>
    </source>
</reference>
<evidence type="ECO:0000313" key="10">
    <source>
        <dbReference type="EMBL" id="BCI60248.1"/>
    </source>
</evidence>
<keyword evidence="4 7" id="KW-0067">ATP-binding</keyword>
<dbReference type="GO" id="GO:0007062">
    <property type="term" value="P:sister chromatid cohesion"/>
    <property type="evidence" value="ECO:0007669"/>
    <property type="project" value="InterPro"/>
</dbReference>
<keyword evidence="6 7" id="KW-0238">DNA-binding</keyword>
<proteinExistence type="inferred from homology"/>
<dbReference type="Gene3D" id="3.40.50.300">
    <property type="entry name" value="P-loop containing nucleotide triphosphate hydrolases"/>
    <property type="match status" value="2"/>
</dbReference>
<dbReference type="GO" id="GO:0005524">
    <property type="term" value="F:ATP binding"/>
    <property type="evidence" value="ECO:0007669"/>
    <property type="project" value="UniProtKB-UniRule"/>
</dbReference>
<evidence type="ECO:0000256" key="8">
    <source>
        <dbReference type="SAM" id="MobiDB-lite"/>
    </source>
</evidence>
<evidence type="ECO:0000256" key="1">
    <source>
        <dbReference type="ARBA" id="ARBA00004496"/>
    </source>
</evidence>
<comment type="similarity">
    <text evidence="7">Belongs to the SMC family.</text>
</comment>
<dbReference type="NCBIfam" id="TIGR02168">
    <property type="entry name" value="SMC_prok_B"/>
    <property type="match status" value="1"/>
</dbReference>
<dbReference type="GO" id="GO:0003677">
    <property type="term" value="F:DNA binding"/>
    <property type="evidence" value="ECO:0007669"/>
    <property type="project" value="UniProtKB-UniRule"/>
</dbReference>
<feature type="coiled-coil region" evidence="7">
    <location>
        <begin position="234"/>
        <end position="499"/>
    </location>
</feature>
<dbReference type="GO" id="GO:0006260">
    <property type="term" value="P:DNA replication"/>
    <property type="evidence" value="ECO:0007669"/>
    <property type="project" value="UniProtKB-UniRule"/>
</dbReference>
<dbReference type="GO" id="GO:0007059">
    <property type="term" value="P:chromosome segregation"/>
    <property type="evidence" value="ECO:0007669"/>
    <property type="project" value="UniProtKB-UniRule"/>
</dbReference>
<dbReference type="SMART" id="SM00968">
    <property type="entry name" value="SMC_hinge"/>
    <property type="match status" value="1"/>
</dbReference>
<feature type="binding site" evidence="7">
    <location>
        <begin position="32"/>
        <end position="39"/>
    </location>
    <ligand>
        <name>ATP</name>
        <dbReference type="ChEBI" id="CHEBI:30616"/>
    </ligand>
</feature>
<dbReference type="Proteomes" id="UP000593890">
    <property type="component" value="Chromosome"/>
</dbReference>
<dbReference type="PANTHER" id="PTHR43977">
    <property type="entry name" value="STRUCTURAL MAINTENANCE OF CHROMOSOMES PROTEIN 3"/>
    <property type="match status" value="1"/>
</dbReference>
<comment type="function">
    <text evidence="7">Required for chromosome condensation and partitioning.</text>
</comment>
<sequence length="1189" mass="134267">MLLKSLEIQGFKSFPDKTKLTFGAGITAVVGPNGSGKSNISDAVRWVLGEQSTRTLRGAKMEDVVFAGAATRKAQGFAEVSLTIDNSDRRIDFDKDTVTVTRRYYRSGDSEYMLNKTNVRLKDINELFMDTGLGRDGYSIIGQGKIADIVASRSEDRREIFEEAAGISKYRYRKHEAERRLEKAEENLVRLRDILSELESRVGPLREQAEKAQKFLVYAEQKRGLEIGIWMRQIDRASEVLRDHEQKLLVAQGQHDELEKKLNSMESEMEEVQSQSARQTALIDEIRRSSSRLEEEAVRMEGQVQVLENTVSHNRQSIARLQEELKKSASTDEGIRQEIEQRQEKIRDISQRKIQLSKKLEDVRQEMEQLVSQSAGHSSQMESLSASLNRLVSKAADARVEAVTAQSSIQALDQRREAVARTLEQQGATIAQAKDDLEDLEQGFDQLEDEAQSLQNAVKGYEIRVASRREKVAQCKRSADQLRLDASEMLRRISLLEEMERSLEGFTQSVKLIMKQAKRGVLRGIHGPVSHLIQVPGEYALAVETALGGAMQNIVTSTEVDAKAAIQHLKSNRGGRATFLPIGSIQGRRLQESDLDDCWGFVGLAADLIQFDRQYEGIFLSLLGRTVVAEDLDSATTIAKRYHYRFRVVTLDGQVVNAGGSLTGGSHVKGAGLLSRRNEIDALRQKADHLSSQAEEAKSFLHTAEQDLAAAEAQLSGAKGELATVNEDKIRLESELKRLKEQLLAAQKNEQELKREADRSSSERENLLKKQENAMARADQIYREKAQLEARMAELAGGQDELQQKRENLAAQSEQIRLELLASQKDMDALQSIIQDLKSRLEGQADREQHLRQEMASYEAQNGAIACQIQELTTQAAEKRSEAKGAGRRIDQINERRSQLERRFHELRQEERSCSAQRELVSRELARLEERKQSVQKDYDSIIKKLWDEYELTRREAQGLASPVEELSKAQRELNEIKAKIRALGNVNVGAVEEYKEVSGRYEFMREQIDDAERARNQLYQMIHDLTTKMQDLFLDRFRQINQNFGEIFAELFGGGRVSLRLTDPEDVLRSGIEISVQPPGKIITHLDSLSGGEKALVAIALYFAILRVSPACFCILDEIEAALDDVNVDRFAAYLRRMCENTQFIVITHRRGTMEEADVLYGVTMQEEGVSKLLELKASEVEEKLGLR</sequence>
<dbReference type="KEGG" id="sman:C12CBH8_08870"/>
<accession>A0A7I8D0E6</accession>
<dbReference type="RefSeq" id="WP_215533645.1">
    <property type="nucleotide sequence ID" value="NZ_AP023321.1"/>
</dbReference>
<evidence type="ECO:0000256" key="5">
    <source>
        <dbReference type="ARBA" id="ARBA00023054"/>
    </source>
</evidence>
<keyword evidence="2 7" id="KW-0963">Cytoplasm</keyword>
<dbReference type="CDD" id="cd03278">
    <property type="entry name" value="ABC_SMC_barmotin"/>
    <property type="match status" value="2"/>
</dbReference>
<evidence type="ECO:0000256" key="4">
    <source>
        <dbReference type="ARBA" id="ARBA00022840"/>
    </source>
</evidence>
<dbReference type="SUPFAM" id="SSF57997">
    <property type="entry name" value="Tropomyosin"/>
    <property type="match status" value="1"/>
</dbReference>
<dbReference type="InterPro" id="IPR024704">
    <property type="entry name" value="SMC"/>
</dbReference>
<evidence type="ECO:0000256" key="3">
    <source>
        <dbReference type="ARBA" id="ARBA00022741"/>
    </source>
</evidence>
<dbReference type="Gene3D" id="3.30.70.1620">
    <property type="match status" value="1"/>
</dbReference>
<keyword evidence="11" id="KW-1185">Reference proteome</keyword>
<evidence type="ECO:0000256" key="7">
    <source>
        <dbReference type="HAMAP-Rule" id="MF_01894"/>
    </source>
</evidence>
<comment type="subcellular location">
    <subcellularLocation>
        <location evidence="1 7">Cytoplasm</location>
    </subcellularLocation>
</comment>
<dbReference type="InterPro" id="IPR011890">
    <property type="entry name" value="SMC_prok"/>
</dbReference>
<dbReference type="SUPFAM" id="SSF52540">
    <property type="entry name" value="P-loop containing nucleoside triphosphate hydrolases"/>
    <property type="match status" value="1"/>
</dbReference>
<comment type="domain">
    <text evidence="7">Contains large globular domains required for ATP hydrolysis at each terminus and a third globular domain forming a flexible hinge near the middle of the molecule. These domains are separated by coiled-coil structures.</text>
</comment>
<comment type="subunit">
    <text evidence="7">Homodimer.</text>
</comment>
<feature type="coiled-coil region" evidence="7">
    <location>
        <begin position="167"/>
        <end position="201"/>
    </location>
</feature>
<feature type="domain" description="SMC hinge" evidence="9">
    <location>
        <begin position="523"/>
        <end position="639"/>
    </location>
</feature>
<dbReference type="EMBL" id="AP023321">
    <property type="protein sequence ID" value="BCI60248.1"/>
    <property type="molecule type" value="Genomic_DNA"/>
</dbReference>
<dbReference type="InterPro" id="IPR027417">
    <property type="entry name" value="P-loop_NTPase"/>
</dbReference>
<dbReference type="Gene3D" id="1.20.1060.20">
    <property type="match status" value="1"/>
</dbReference>
<keyword evidence="3 7" id="KW-0547">Nucleotide-binding</keyword>
<name>A0A7I8D0E6_9FIRM</name>
<dbReference type="HAMAP" id="MF_01894">
    <property type="entry name" value="Smc_prok"/>
    <property type="match status" value="1"/>
</dbReference>
<dbReference type="PIRSF" id="PIRSF005719">
    <property type="entry name" value="SMC"/>
    <property type="match status" value="1"/>
</dbReference>
<dbReference type="InterPro" id="IPR003395">
    <property type="entry name" value="RecF/RecN/SMC_N"/>
</dbReference>
<dbReference type="InterPro" id="IPR010935">
    <property type="entry name" value="SMC_hinge"/>
</dbReference>
<dbReference type="InterPro" id="IPR036277">
    <property type="entry name" value="SMC_hinge_sf"/>
</dbReference>
<gene>
    <name evidence="7 10" type="primary">smc</name>
    <name evidence="10" type="ORF">C12CBH8_08870</name>
</gene>
<evidence type="ECO:0000313" key="11">
    <source>
        <dbReference type="Proteomes" id="UP000593890"/>
    </source>
</evidence>
<protein>
    <recommendedName>
        <fullName evidence="7">Chromosome partition protein Smc</fullName>
    </recommendedName>
</protein>
<dbReference type="GO" id="GO:0030261">
    <property type="term" value="P:chromosome condensation"/>
    <property type="evidence" value="ECO:0007669"/>
    <property type="project" value="InterPro"/>
</dbReference>
<dbReference type="Pfam" id="PF02463">
    <property type="entry name" value="SMC_N"/>
    <property type="match status" value="1"/>
</dbReference>
<evidence type="ECO:0000256" key="2">
    <source>
        <dbReference type="ARBA" id="ARBA00022490"/>
    </source>
</evidence>
<organism evidence="10 11">
    <name type="scientific">Solibaculum mannosilyticum</name>
    <dbReference type="NCBI Taxonomy" id="2780922"/>
    <lineage>
        <taxon>Bacteria</taxon>
        <taxon>Bacillati</taxon>
        <taxon>Bacillota</taxon>
        <taxon>Clostridia</taxon>
        <taxon>Eubacteriales</taxon>
        <taxon>Oscillospiraceae</taxon>
        <taxon>Solibaculum</taxon>
    </lineage>
</organism>
<dbReference type="Gene3D" id="1.20.5.340">
    <property type="match status" value="1"/>
</dbReference>
<keyword evidence="5 7" id="KW-0175">Coiled coil</keyword>
<dbReference type="AlphaFoldDB" id="A0A7I8D0E6"/>
<dbReference type="SUPFAM" id="SSF75553">
    <property type="entry name" value="Smc hinge domain"/>
    <property type="match status" value="1"/>
</dbReference>
<dbReference type="Gene3D" id="6.10.140.1720">
    <property type="match status" value="1"/>
</dbReference>